<dbReference type="PANTHER" id="PTHR47826:SF1">
    <property type="entry name" value="OS03G0164700 PROTEIN"/>
    <property type="match status" value="1"/>
</dbReference>
<dbReference type="Gene3D" id="3.40.1190.20">
    <property type="match status" value="1"/>
</dbReference>
<dbReference type="SUPFAM" id="SSF53613">
    <property type="entry name" value="Ribokinase-like"/>
    <property type="match status" value="1"/>
</dbReference>
<feature type="region of interest" description="Disordered" evidence="1">
    <location>
        <begin position="1"/>
        <end position="103"/>
    </location>
</feature>
<proteinExistence type="predicted"/>
<dbReference type="Proteomes" id="UP000012960">
    <property type="component" value="Unplaced"/>
</dbReference>
<dbReference type="AlphaFoldDB" id="A0A804HQK2"/>
<dbReference type="EnsemblPlants" id="Ma01_t05390.1">
    <property type="protein sequence ID" value="Ma01_p05390.1"/>
    <property type="gene ID" value="Ma01_g05390"/>
</dbReference>
<evidence type="ECO:0000313" key="3">
    <source>
        <dbReference type="EnsemblPlants" id="Ma01_p05390.1"/>
    </source>
</evidence>
<feature type="compositionally biased region" description="Pro residues" evidence="1">
    <location>
        <begin position="16"/>
        <end position="26"/>
    </location>
</feature>
<feature type="compositionally biased region" description="Basic residues" evidence="1">
    <location>
        <begin position="34"/>
        <end position="46"/>
    </location>
</feature>
<evidence type="ECO:0000313" key="2">
    <source>
        <dbReference type="EMBL" id="CAG1858629.1"/>
    </source>
</evidence>
<gene>
    <name evidence="2" type="ORF">GSMUA_289240.1</name>
</gene>
<keyword evidence="4" id="KW-1185">Reference proteome</keyword>
<reference evidence="3" key="2">
    <citation type="submission" date="2021-05" db="UniProtKB">
        <authorList>
            <consortium name="EnsemblPlants"/>
        </authorList>
    </citation>
    <scope>IDENTIFICATION</scope>
    <source>
        <strain evidence="3">subsp. malaccensis</strain>
    </source>
</reference>
<evidence type="ECO:0000256" key="1">
    <source>
        <dbReference type="SAM" id="MobiDB-lite"/>
    </source>
</evidence>
<dbReference type="Gramene" id="Ma01_t05390.1">
    <property type="protein sequence ID" value="Ma01_p05390.1"/>
    <property type="gene ID" value="Ma01_g05390"/>
</dbReference>
<sequence>MGRLEAQTLASRRGPCAPPLPPPESRPPADASRRRLPRRHPDRRRGRGESDGSRNLGRREGEEGGAEECRHRDAGESVRRRGSRRPQLASGLHGGAPGVHGAVAASPPDKKFWEAGGNCNLAIAASRLGLSCFTLGHVGDEIYGNFLLDVLWNENIRYVGMNQNIDDTASIAAYETLLCWVLVDPFQKHRFWRFQSYSNNTPISSHIESGAIDETIYRAKWTYYHQLRFKHLIPCESKSMLYFILPYITTLTSLVILSDTIAGKSSMVSSCKVLKLRLNQSCRVSNRDQEPNSGRTGID</sequence>
<name>A0A804HQK2_MUSAM</name>
<feature type="compositionally biased region" description="Basic and acidic residues" evidence="1">
    <location>
        <begin position="47"/>
        <end position="79"/>
    </location>
</feature>
<evidence type="ECO:0000313" key="4">
    <source>
        <dbReference type="Proteomes" id="UP000012960"/>
    </source>
</evidence>
<reference evidence="2" key="1">
    <citation type="submission" date="2021-03" db="EMBL/GenBank/DDBJ databases">
        <authorList>
            <consortium name="Genoscope - CEA"/>
            <person name="William W."/>
        </authorList>
    </citation>
    <scope>NUCLEOTIDE SEQUENCE</scope>
    <source>
        <strain evidence="2">Doubled-haploid Pahang</strain>
    </source>
</reference>
<organism evidence="3 4">
    <name type="scientific">Musa acuminata subsp. malaccensis</name>
    <name type="common">Wild banana</name>
    <name type="synonym">Musa malaccensis</name>
    <dbReference type="NCBI Taxonomy" id="214687"/>
    <lineage>
        <taxon>Eukaryota</taxon>
        <taxon>Viridiplantae</taxon>
        <taxon>Streptophyta</taxon>
        <taxon>Embryophyta</taxon>
        <taxon>Tracheophyta</taxon>
        <taxon>Spermatophyta</taxon>
        <taxon>Magnoliopsida</taxon>
        <taxon>Liliopsida</taxon>
        <taxon>Zingiberales</taxon>
        <taxon>Musaceae</taxon>
        <taxon>Musa</taxon>
    </lineage>
</organism>
<dbReference type="InterPro" id="IPR029056">
    <property type="entry name" value="Ribokinase-like"/>
</dbReference>
<accession>A0A804HQK2</accession>
<dbReference type="PANTHER" id="PTHR47826">
    <property type="entry name" value="OS03G0164700 PROTEIN"/>
    <property type="match status" value="1"/>
</dbReference>
<dbReference type="EMBL" id="HG996466">
    <property type="protein sequence ID" value="CAG1858629.1"/>
    <property type="molecule type" value="Genomic_DNA"/>
</dbReference>
<protein>
    <submittedName>
        <fullName evidence="2">(wild Malaysian banana) hypothetical protein</fullName>
    </submittedName>
</protein>
<dbReference type="InParanoid" id="A0A804HQK2"/>